<dbReference type="InterPro" id="IPR027417">
    <property type="entry name" value="P-loop_NTPase"/>
</dbReference>
<evidence type="ECO:0000313" key="3">
    <source>
        <dbReference type="EMBL" id="HJH10209.1"/>
    </source>
</evidence>
<sequence>TKAMILEDERKLHQLQQEKTQEQQALAFDIARFSATTDMLTHETPWHQNQQKIAMLQDEIEQIERENAKQFRLLGINTIEEQEVMLKQNVSIEKEEQFQQVLRQMKEIDAQLSLQLHTLNDVHKELEALEGTTDTEGIRIRRKEEREQRIKQMQFVKFFAAIAAILFLLMSWFWQNVYTFVAGVACILVFLYIVQLRLRMTSERFVEEQIENYKQRYHKIKEDISELEQQHDQQEILLQQFIQSFYTKPLTDRSLMKELFVRVRKLQEDAQIIAVKKERLQDSLMRQEQILQDVQQLLQNDVDVDQAFSLVHRLREQLQPQYEAYQQATKRIETIDKEVSRLTERLALQHQAQKDYFTKMQVVDEEMLYDAFAEWQLVEQRKERLQILQEQITIAPPTTVDDQEIIARTEHYLYEEQEIEKRLEEKITEQQQLQQTLRAKEQDESYGEVMQHYEQTKESFRQAVMDWAKTQTVITAIEQTFTQLRERKLPQVLTFASEYFHLLTQKQYAKLIVNEDGYFEVEATGGQRYRIVELSQATKQQAYTALRFALAKTLEKTAPLPFIMDDPFVHFDRNRFMYMVQLIRAISKDRQVIYFTCQSVDSWQKDEVQQL</sequence>
<evidence type="ECO:0000313" key="4">
    <source>
        <dbReference type="Proteomes" id="UP000700212"/>
    </source>
</evidence>
<keyword evidence="2" id="KW-0812">Transmembrane</keyword>
<feature type="non-terminal residue" evidence="3">
    <location>
        <position position="1"/>
    </location>
</feature>
<dbReference type="EMBL" id="DYTV01000010">
    <property type="protein sequence ID" value="HJH10209.1"/>
    <property type="molecule type" value="Genomic_DNA"/>
</dbReference>
<evidence type="ECO:0008006" key="5">
    <source>
        <dbReference type="Google" id="ProtNLM"/>
    </source>
</evidence>
<evidence type="ECO:0000256" key="1">
    <source>
        <dbReference type="SAM" id="Coils"/>
    </source>
</evidence>
<gene>
    <name evidence="3" type="ORF">K8V30_00710</name>
</gene>
<feature type="transmembrane region" description="Helical" evidence="2">
    <location>
        <begin position="180"/>
        <end position="198"/>
    </location>
</feature>
<reference evidence="3" key="1">
    <citation type="journal article" date="2021" name="PeerJ">
        <title>Extensive microbial diversity within the chicken gut microbiome revealed by metagenomics and culture.</title>
        <authorList>
            <person name="Gilroy R."/>
            <person name="Ravi A."/>
            <person name="Getino M."/>
            <person name="Pursley I."/>
            <person name="Horton D.L."/>
            <person name="Alikhan N.F."/>
            <person name="Baker D."/>
            <person name="Gharbi K."/>
            <person name="Hall N."/>
            <person name="Watson M."/>
            <person name="Adriaenssens E.M."/>
            <person name="Foster-Nyarko E."/>
            <person name="Jarju S."/>
            <person name="Secka A."/>
            <person name="Antonio M."/>
            <person name="Oren A."/>
            <person name="Chaudhuri R.R."/>
            <person name="La Ragione R."/>
            <person name="Hildebrand F."/>
            <person name="Pallen M.J."/>
        </authorList>
    </citation>
    <scope>NUCLEOTIDE SEQUENCE</scope>
    <source>
        <strain evidence="3">CHK160-4876</strain>
    </source>
</reference>
<evidence type="ECO:0000256" key="2">
    <source>
        <dbReference type="SAM" id="Phobius"/>
    </source>
</evidence>
<feature type="coiled-coil region" evidence="1">
    <location>
        <begin position="203"/>
        <end position="297"/>
    </location>
</feature>
<accession>A0A921NA34</accession>
<keyword evidence="2" id="KW-0472">Membrane</keyword>
<organism evidence="3 4">
    <name type="scientific">Metalysinibacillus jejuensis</name>
    <dbReference type="NCBI Taxonomy" id="914327"/>
    <lineage>
        <taxon>Bacteria</taxon>
        <taxon>Bacillati</taxon>
        <taxon>Bacillota</taxon>
        <taxon>Bacilli</taxon>
        <taxon>Bacillales</taxon>
        <taxon>Caryophanaceae</taxon>
        <taxon>Metalysinibacillus</taxon>
    </lineage>
</organism>
<feature type="coiled-coil region" evidence="1">
    <location>
        <begin position="5"/>
        <end position="73"/>
    </location>
</feature>
<name>A0A921NA34_9BACL</name>
<feature type="transmembrane region" description="Helical" evidence="2">
    <location>
        <begin position="155"/>
        <end position="174"/>
    </location>
</feature>
<protein>
    <recommendedName>
        <fullName evidence="5">AAA domain-containing protein</fullName>
    </recommendedName>
</protein>
<proteinExistence type="predicted"/>
<dbReference type="PANTHER" id="PTHR41259:SF1">
    <property type="entry name" value="DOUBLE-STRAND BREAK REPAIR RAD50 ATPASE, PUTATIVE-RELATED"/>
    <property type="match status" value="1"/>
</dbReference>
<dbReference type="AlphaFoldDB" id="A0A921NA34"/>
<dbReference type="Proteomes" id="UP000700212">
    <property type="component" value="Unassembled WGS sequence"/>
</dbReference>
<dbReference type="Gene3D" id="3.40.50.300">
    <property type="entry name" value="P-loop containing nucleotide triphosphate hydrolases"/>
    <property type="match status" value="1"/>
</dbReference>
<keyword evidence="1" id="KW-0175">Coiled coil</keyword>
<feature type="coiled-coil region" evidence="1">
    <location>
        <begin position="416"/>
        <end position="443"/>
    </location>
</feature>
<dbReference type="SUPFAM" id="SSF52540">
    <property type="entry name" value="P-loop containing nucleoside triphosphate hydrolases"/>
    <property type="match status" value="1"/>
</dbReference>
<keyword evidence="2" id="KW-1133">Transmembrane helix</keyword>
<comment type="caution">
    <text evidence="3">The sequence shown here is derived from an EMBL/GenBank/DDBJ whole genome shotgun (WGS) entry which is preliminary data.</text>
</comment>
<dbReference type="PANTHER" id="PTHR41259">
    <property type="entry name" value="DOUBLE-STRAND BREAK REPAIR RAD50 ATPASE, PUTATIVE-RELATED"/>
    <property type="match status" value="1"/>
</dbReference>
<reference evidence="3" key="2">
    <citation type="submission" date="2021-09" db="EMBL/GenBank/DDBJ databases">
        <authorList>
            <person name="Gilroy R."/>
        </authorList>
    </citation>
    <scope>NUCLEOTIDE SEQUENCE</scope>
    <source>
        <strain evidence="3">CHK160-4876</strain>
    </source>
</reference>